<keyword evidence="2" id="KW-1185">Reference proteome</keyword>
<dbReference type="Proteomes" id="UP001386955">
    <property type="component" value="Unassembled WGS sequence"/>
</dbReference>
<dbReference type="EMBL" id="JAYMYS010000003">
    <property type="protein sequence ID" value="KAK7399954.1"/>
    <property type="molecule type" value="Genomic_DNA"/>
</dbReference>
<evidence type="ECO:0000313" key="1">
    <source>
        <dbReference type="EMBL" id="KAK7399954.1"/>
    </source>
</evidence>
<dbReference type="AlphaFoldDB" id="A0AAN9XNC8"/>
<proteinExistence type="predicted"/>
<organism evidence="1 2">
    <name type="scientific">Psophocarpus tetragonolobus</name>
    <name type="common">Winged bean</name>
    <name type="synonym">Dolichos tetragonolobus</name>
    <dbReference type="NCBI Taxonomy" id="3891"/>
    <lineage>
        <taxon>Eukaryota</taxon>
        <taxon>Viridiplantae</taxon>
        <taxon>Streptophyta</taxon>
        <taxon>Embryophyta</taxon>
        <taxon>Tracheophyta</taxon>
        <taxon>Spermatophyta</taxon>
        <taxon>Magnoliopsida</taxon>
        <taxon>eudicotyledons</taxon>
        <taxon>Gunneridae</taxon>
        <taxon>Pentapetalae</taxon>
        <taxon>rosids</taxon>
        <taxon>fabids</taxon>
        <taxon>Fabales</taxon>
        <taxon>Fabaceae</taxon>
        <taxon>Papilionoideae</taxon>
        <taxon>50 kb inversion clade</taxon>
        <taxon>NPAAA clade</taxon>
        <taxon>indigoferoid/millettioid clade</taxon>
        <taxon>Phaseoleae</taxon>
        <taxon>Psophocarpus</taxon>
    </lineage>
</organism>
<evidence type="ECO:0000313" key="2">
    <source>
        <dbReference type="Proteomes" id="UP001386955"/>
    </source>
</evidence>
<comment type="caution">
    <text evidence="1">The sequence shown here is derived from an EMBL/GenBank/DDBJ whole genome shotgun (WGS) entry which is preliminary data.</text>
</comment>
<accession>A0AAN9XNC8</accession>
<sequence length="165" mass="19486">MRERERTRERGRGHKRIWVICTQSNVTWLLLTMETQIEEEIQHVRSLRIPRNSSDARDLDIDNLQYTSLKDIICNTPRGLTLYEENDLDSSICIRNELVKRAASVYLQSAALLVTRNQNCFESFWERLKNKAASRWRLSGYPFRACFLPIYHFLNHMVGTIRSLP</sequence>
<reference evidence="1 2" key="1">
    <citation type="submission" date="2024-01" db="EMBL/GenBank/DDBJ databases">
        <title>The genomes of 5 underutilized Papilionoideae crops provide insights into root nodulation and disease resistanc.</title>
        <authorList>
            <person name="Jiang F."/>
        </authorList>
    </citation>
    <scope>NUCLEOTIDE SEQUENCE [LARGE SCALE GENOMIC DNA]</scope>
    <source>
        <strain evidence="1">DUOXIRENSHENG_FW03</strain>
        <tissue evidence="1">Leaves</tissue>
    </source>
</reference>
<protein>
    <submittedName>
        <fullName evidence="1">Uncharacterized protein</fullName>
    </submittedName>
</protein>
<dbReference type="PANTHER" id="PTHR34569">
    <property type="entry name" value="EXPRESSED PROTEIN"/>
    <property type="match status" value="1"/>
</dbReference>
<name>A0AAN9XNC8_PSOTE</name>
<gene>
    <name evidence="1" type="ORF">VNO78_11151</name>
</gene>
<dbReference type="PANTHER" id="PTHR34569:SF17">
    <property type="entry name" value="UBIQUITIN-PROTEIN LIGASE ARKADIA-A, PUTATIVE-RELATED"/>
    <property type="match status" value="1"/>
</dbReference>